<comment type="caution">
    <text evidence="1">The sequence shown here is derived from an EMBL/GenBank/DDBJ whole genome shotgun (WGS) entry which is preliminary data.</text>
</comment>
<protein>
    <submittedName>
        <fullName evidence="1">Uncharacterized protein</fullName>
    </submittedName>
</protein>
<reference evidence="1 2" key="1">
    <citation type="submission" date="2020-10" db="EMBL/GenBank/DDBJ databases">
        <title>The Coptis chinensis genome and diversification of protoberbering-type alkaloids.</title>
        <authorList>
            <person name="Wang B."/>
            <person name="Shu S."/>
            <person name="Song C."/>
            <person name="Liu Y."/>
        </authorList>
    </citation>
    <scope>NUCLEOTIDE SEQUENCE [LARGE SCALE GENOMIC DNA]</scope>
    <source>
        <strain evidence="1">HL-2020</strain>
        <tissue evidence="1">Leaf</tissue>
    </source>
</reference>
<sequence length="287" mass="32578">MDCDPFGRRMVNITKLHPKSECSDLKLSVEFIEPKLLLVHGYLLKGVEASIMKTTTPCNVKYDEEADAKTLKKCKTWAMCIRPSWIKTQVSKVLLCENKATILVIVATTPRDISLIIDDSASAFDLVALFGQKGGLQSFLDYIKDKDADIVSTGLASSLDTIDELELFTGRGTIEFIIEKGDGSTFLQLLANPKVRSSFRELCKTGKDVFAIVTQHGETLIHVCNTDWLYVNYYTRPGLMLEVFEYPRLPVKRTTFQLSCGEYCQFKKYLRLYGAEAKWWERHLAEM</sequence>
<accession>A0A835LNG2</accession>
<gene>
    <name evidence="1" type="ORF">IFM89_033302</name>
</gene>
<dbReference type="PANTHER" id="PTHR47318">
    <property type="entry name" value="PEPTIDYL-PROLYL CIS-TRANS ISOMERASE CYP37, CHLOROPLASTIC"/>
    <property type="match status" value="1"/>
</dbReference>
<name>A0A835LNG2_9MAGN</name>
<dbReference type="OrthoDB" id="364892at2759"/>
<keyword evidence="2" id="KW-1185">Reference proteome</keyword>
<evidence type="ECO:0000313" key="2">
    <source>
        <dbReference type="Proteomes" id="UP000631114"/>
    </source>
</evidence>
<dbReference type="InterPro" id="IPR044259">
    <property type="entry name" value="CYP37-like"/>
</dbReference>
<dbReference type="Proteomes" id="UP000631114">
    <property type="component" value="Unassembled WGS sequence"/>
</dbReference>
<dbReference type="AlphaFoldDB" id="A0A835LNG2"/>
<dbReference type="PANTHER" id="PTHR47318:SF1">
    <property type="entry name" value="PEPTIDYL-PROLYL CIS-TRANS ISOMERASE CYP37, CHLOROPLASTIC"/>
    <property type="match status" value="1"/>
</dbReference>
<organism evidence="1 2">
    <name type="scientific">Coptis chinensis</name>
    <dbReference type="NCBI Taxonomy" id="261450"/>
    <lineage>
        <taxon>Eukaryota</taxon>
        <taxon>Viridiplantae</taxon>
        <taxon>Streptophyta</taxon>
        <taxon>Embryophyta</taxon>
        <taxon>Tracheophyta</taxon>
        <taxon>Spermatophyta</taxon>
        <taxon>Magnoliopsida</taxon>
        <taxon>Ranunculales</taxon>
        <taxon>Ranunculaceae</taxon>
        <taxon>Coptidoideae</taxon>
        <taxon>Coptis</taxon>
    </lineage>
</organism>
<proteinExistence type="predicted"/>
<dbReference type="EMBL" id="JADFTS010000007">
    <property type="protein sequence ID" value="KAF9598957.1"/>
    <property type="molecule type" value="Genomic_DNA"/>
</dbReference>
<evidence type="ECO:0000313" key="1">
    <source>
        <dbReference type="EMBL" id="KAF9598957.1"/>
    </source>
</evidence>